<evidence type="ECO:0000313" key="2">
    <source>
        <dbReference type="Proteomes" id="UP001341840"/>
    </source>
</evidence>
<evidence type="ECO:0000313" key="1">
    <source>
        <dbReference type="EMBL" id="MED6225622.1"/>
    </source>
</evidence>
<accession>A0ABU6ZUC5</accession>
<sequence length="192" mass="21799">MTVSLLHAYVTDWWFLNHIDNIALTDTTGKPYPVKRASDNVGLRAVYRRMSSWPALGSVRDVQTGLYVLNNICVSRRVNRADRRVAIQLRASVDMPEVGSLQCPPRICVIPTHMRGHLTLSRFQSICYPSTTHMRAFLRICAGHTHSHPTLHLTQPDHSFPKHSPSLRICVRSYAYAWHTHSPSPLKTSQHA</sequence>
<gene>
    <name evidence="1" type="ORF">PIB30_095426</name>
</gene>
<organism evidence="1 2">
    <name type="scientific">Stylosanthes scabra</name>
    <dbReference type="NCBI Taxonomy" id="79078"/>
    <lineage>
        <taxon>Eukaryota</taxon>
        <taxon>Viridiplantae</taxon>
        <taxon>Streptophyta</taxon>
        <taxon>Embryophyta</taxon>
        <taxon>Tracheophyta</taxon>
        <taxon>Spermatophyta</taxon>
        <taxon>Magnoliopsida</taxon>
        <taxon>eudicotyledons</taxon>
        <taxon>Gunneridae</taxon>
        <taxon>Pentapetalae</taxon>
        <taxon>rosids</taxon>
        <taxon>fabids</taxon>
        <taxon>Fabales</taxon>
        <taxon>Fabaceae</taxon>
        <taxon>Papilionoideae</taxon>
        <taxon>50 kb inversion clade</taxon>
        <taxon>dalbergioids sensu lato</taxon>
        <taxon>Dalbergieae</taxon>
        <taxon>Pterocarpus clade</taxon>
        <taxon>Stylosanthes</taxon>
    </lineage>
</organism>
<keyword evidence="2" id="KW-1185">Reference proteome</keyword>
<dbReference type="Proteomes" id="UP001341840">
    <property type="component" value="Unassembled WGS sequence"/>
</dbReference>
<comment type="caution">
    <text evidence="1">The sequence shown here is derived from an EMBL/GenBank/DDBJ whole genome shotgun (WGS) entry which is preliminary data.</text>
</comment>
<name>A0ABU6ZUC5_9FABA</name>
<protein>
    <submittedName>
        <fullName evidence="1">Uncharacterized protein</fullName>
    </submittedName>
</protein>
<proteinExistence type="predicted"/>
<dbReference type="EMBL" id="JASCZI010274041">
    <property type="protein sequence ID" value="MED6225622.1"/>
    <property type="molecule type" value="Genomic_DNA"/>
</dbReference>
<reference evidence="1 2" key="1">
    <citation type="journal article" date="2023" name="Plants (Basel)">
        <title>Bridging the Gap: Combining Genomics and Transcriptomics Approaches to Understand Stylosanthes scabra, an Orphan Legume from the Brazilian Caatinga.</title>
        <authorList>
            <person name="Ferreira-Neto J.R.C."/>
            <person name="da Silva M.D."/>
            <person name="Binneck E."/>
            <person name="de Melo N.F."/>
            <person name="da Silva R.H."/>
            <person name="de Melo A.L.T.M."/>
            <person name="Pandolfi V."/>
            <person name="Bustamante F.O."/>
            <person name="Brasileiro-Vidal A.C."/>
            <person name="Benko-Iseppon A.M."/>
        </authorList>
    </citation>
    <scope>NUCLEOTIDE SEQUENCE [LARGE SCALE GENOMIC DNA]</scope>
    <source>
        <tissue evidence="1">Leaves</tissue>
    </source>
</reference>